<keyword evidence="1" id="KW-0472">Membrane</keyword>
<gene>
    <name evidence="2" type="ORF">RI129_011201</name>
</gene>
<dbReference type="PANTHER" id="PTHR31649:SF10">
    <property type="entry name" value="IP19903P-RELATED"/>
    <property type="match status" value="1"/>
</dbReference>
<comment type="caution">
    <text evidence="2">The sequence shown here is derived from an EMBL/GenBank/DDBJ whole genome shotgun (WGS) entry which is preliminary data.</text>
</comment>
<proteinExistence type="predicted"/>
<dbReference type="PANTHER" id="PTHR31649">
    <property type="entry name" value="AGAP009604-PA"/>
    <property type="match status" value="1"/>
</dbReference>
<evidence type="ECO:0000256" key="1">
    <source>
        <dbReference type="SAM" id="Phobius"/>
    </source>
</evidence>
<sequence length="183" mass="21164">MFCGEFLVYYLSYLIVSVFVFRYFWRDFDGSIPEDAYAGGIDENNKPIYIAQIYSHNQFLIPAKLYYNDKTAYYEYNGKELSVKENIKVLCTQQPERFEWLFTSNEDIKHVTNKYLVKGGYEPGCTTYIGRMRRAGEVLVGKALTDNLPVNAGLYVTKSGTTYHSTTFEVLAFNWKQETGTCD</sequence>
<name>A0AAN7V0K9_9COLE</name>
<keyword evidence="3" id="KW-1185">Reference proteome</keyword>
<organism evidence="2 3">
    <name type="scientific">Pyrocoelia pectoralis</name>
    <dbReference type="NCBI Taxonomy" id="417401"/>
    <lineage>
        <taxon>Eukaryota</taxon>
        <taxon>Metazoa</taxon>
        <taxon>Ecdysozoa</taxon>
        <taxon>Arthropoda</taxon>
        <taxon>Hexapoda</taxon>
        <taxon>Insecta</taxon>
        <taxon>Pterygota</taxon>
        <taxon>Neoptera</taxon>
        <taxon>Endopterygota</taxon>
        <taxon>Coleoptera</taxon>
        <taxon>Polyphaga</taxon>
        <taxon>Elateriformia</taxon>
        <taxon>Elateroidea</taxon>
        <taxon>Lampyridae</taxon>
        <taxon>Lampyrinae</taxon>
        <taxon>Pyrocoelia</taxon>
    </lineage>
</organism>
<dbReference type="Proteomes" id="UP001329430">
    <property type="component" value="Chromosome 8"/>
</dbReference>
<accession>A0AAN7V0K9</accession>
<protein>
    <submittedName>
        <fullName evidence="2">Uncharacterized protein</fullName>
    </submittedName>
</protein>
<dbReference type="AlphaFoldDB" id="A0AAN7V0K9"/>
<feature type="transmembrane region" description="Helical" evidence="1">
    <location>
        <begin position="6"/>
        <end position="25"/>
    </location>
</feature>
<dbReference type="Pfam" id="PF11901">
    <property type="entry name" value="DM9"/>
    <property type="match status" value="1"/>
</dbReference>
<dbReference type="EMBL" id="JAVRBK010000008">
    <property type="protein sequence ID" value="KAK5640390.1"/>
    <property type="molecule type" value="Genomic_DNA"/>
</dbReference>
<reference evidence="2 3" key="1">
    <citation type="journal article" date="2024" name="Insects">
        <title>An Improved Chromosome-Level Genome Assembly of the Firefly Pyrocoelia pectoralis.</title>
        <authorList>
            <person name="Fu X."/>
            <person name="Meyer-Rochow V.B."/>
            <person name="Ballantyne L."/>
            <person name="Zhu X."/>
        </authorList>
    </citation>
    <scope>NUCLEOTIDE SEQUENCE [LARGE SCALE GENOMIC DNA]</scope>
    <source>
        <strain evidence="2">XCY_ONT2</strain>
    </source>
</reference>
<evidence type="ECO:0000313" key="3">
    <source>
        <dbReference type="Proteomes" id="UP001329430"/>
    </source>
</evidence>
<evidence type="ECO:0000313" key="2">
    <source>
        <dbReference type="EMBL" id="KAK5640390.1"/>
    </source>
</evidence>
<dbReference type="SMART" id="SM00696">
    <property type="entry name" value="DM9"/>
    <property type="match status" value="1"/>
</dbReference>
<dbReference type="InterPro" id="IPR006616">
    <property type="entry name" value="DM9_repeat"/>
</dbReference>
<keyword evidence="1" id="KW-0812">Transmembrane</keyword>
<keyword evidence="1" id="KW-1133">Transmembrane helix</keyword>